<comment type="subcellular location">
    <subcellularLocation>
        <location evidence="1">Membrane</location>
        <topology evidence="1">Multi-pass membrane protein</topology>
    </subcellularLocation>
</comment>
<keyword evidence="2 5" id="KW-0812">Transmembrane</keyword>
<dbReference type="RefSeq" id="WP_110810359.1">
    <property type="nucleotide sequence ID" value="NZ_AP022560.1"/>
</dbReference>
<sequence length="662" mass="69681">MTAGSRVIDALRPPSPDVGAVVRSLLGVLTMAALALAVDSGAAAVWAAAAGVVCASIALQDSPGGRVQLVVIVAVQMGAAVLVGALTSAYTVVFVAVVAVWCLGAGMQWALGNNAGLVAAAGAALLIIAPPVTPSVAAVALPTLLTIAAGFVQAALIAVWPPQRWRTQSDALAWAYRSLAADARRIAADRDSPLEAAQLIWLRDAFADTQATRRPEAYHGGHRLPERLMSALLALRNTDGDERDRVSHMLEDAAVALDAIAENKHNARREAEYALVRVDTAVTALKGPEAAAAQRFSKQLQEAAELRFPDFLQPDVMNPLRTAVTEIRKHLTWTSPILRHAVRLSASVALAVAADRYAPIEYGHWIALTVLFVLRPETAHTYTRCVGRVAGTAGGIIVASLVTTIWQPTGALAAVLTVACLAITFWVIRFGYIAVSVGIAAAVVFLLDINAAVAGATMEDRLFSVVIGGGLAVLAHVVLPDHALTRLRQRAGELLKTEIDYAATVVKAFVHELDHPADAMASAWQRAFRARAAFEAASGAARMDSRELRHWLRSYRAALNAVTSACTNLERSLPAQSPASLTPDFVAAVDDYIEALRGAPPNPALPWTVDVVALTAGEKQVREHAASLPGDSSAARVLVAEIATITRSLVGIAPSREPTSAG</sequence>
<keyword evidence="3 5" id="KW-1133">Transmembrane helix</keyword>
<keyword evidence="4 5" id="KW-0472">Membrane</keyword>
<feature type="transmembrane region" description="Helical" evidence="5">
    <location>
        <begin position="385"/>
        <end position="405"/>
    </location>
</feature>
<evidence type="ECO:0000259" key="6">
    <source>
        <dbReference type="Pfam" id="PF13515"/>
    </source>
</evidence>
<keyword evidence="8" id="KW-1185">Reference proteome</keyword>
<evidence type="ECO:0000256" key="5">
    <source>
        <dbReference type="SAM" id="Phobius"/>
    </source>
</evidence>
<dbReference type="Proteomes" id="UP000466681">
    <property type="component" value="Chromosome"/>
</dbReference>
<evidence type="ECO:0000256" key="3">
    <source>
        <dbReference type="ARBA" id="ARBA00022989"/>
    </source>
</evidence>
<feature type="domain" description="Integral membrane bound transporter" evidence="6">
    <location>
        <begin position="352"/>
        <end position="474"/>
    </location>
</feature>
<proteinExistence type="predicted"/>
<feature type="transmembrane region" description="Helical" evidence="5">
    <location>
        <begin position="411"/>
        <end position="428"/>
    </location>
</feature>
<protein>
    <submittedName>
        <fullName evidence="7">Fusaric acid resistance protein</fullName>
    </submittedName>
</protein>
<feature type="transmembrane region" description="Helical" evidence="5">
    <location>
        <begin position="435"/>
        <end position="456"/>
    </location>
</feature>
<feature type="transmembrane region" description="Helical" evidence="5">
    <location>
        <begin position="115"/>
        <end position="133"/>
    </location>
</feature>
<dbReference type="InterPro" id="IPR049453">
    <property type="entry name" value="Memb_transporter_dom"/>
</dbReference>
<dbReference type="AlphaFoldDB" id="A0AAD1M6X0"/>
<feature type="transmembrane region" description="Helical" evidence="5">
    <location>
        <begin position="20"/>
        <end position="38"/>
    </location>
</feature>
<name>A0AAD1M6X0_9MYCO</name>
<dbReference type="Pfam" id="PF13515">
    <property type="entry name" value="FUSC_2"/>
    <property type="match status" value="1"/>
</dbReference>
<reference evidence="7 8" key="1">
    <citation type="journal article" date="2019" name="Emerg. Microbes Infect.">
        <title>Comprehensive subspecies identification of 175 nontuberculous mycobacteria species based on 7547 genomic profiles.</title>
        <authorList>
            <person name="Matsumoto Y."/>
            <person name="Kinjo T."/>
            <person name="Motooka D."/>
            <person name="Nabeya D."/>
            <person name="Jung N."/>
            <person name="Uechi K."/>
            <person name="Horii T."/>
            <person name="Iida T."/>
            <person name="Fujita J."/>
            <person name="Nakamura S."/>
        </authorList>
    </citation>
    <scope>NUCLEOTIDE SEQUENCE [LARGE SCALE GENOMIC DNA]</scope>
    <source>
        <strain evidence="7 8">JCM 6375</strain>
    </source>
</reference>
<gene>
    <name evidence="7" type="ORF">MMOR_33540</name>
</gene>
<feature type="transmembrane region" description="Helical" evidence="5">
    <location>
        <begin position="43"/>
        <end position="59"/>
    </location>
</feature>
<dbReference type="KEGG" id="mmor:MMOR_33540"/>
<accession>A0AAD1M6X0</accession>
<organism evidence="7 8">
    <name type="scientific">Mycolicibacterium moriokaense</name>
    <dbReference type="NCBI Taxonomy" id="39691"/>
    <lineage>
        <taxon>Bacteria</taxon>
        <taxon>Bacillati</taxon>
        <taxon>Actinomycetota</taxon>
        <taxon>Actinomycetes</taxon>
        <taxon>Mycobacteriales</taxon>
        <taxon>Mycobacteriaceae</taxon>
        <taxon>Mycolicibacterium</taxon>
    </lineage>
</organism>
<evidence type="ECO:0000256" key="4">
    <source>
        <dbReference type="ARBA" id="ARBA00023136"/>
    </source>
</evidence>
<evidence type="ECO:0000256" key="2">
    <source>
        <dbReference type="ARBA" id="ARBA00022692"/>
    </source>
</evidence>
<feature type="transmembrane region" description="Helical" evidence="5">
    <location>
        <begin position="79"/>
        <end position="103"/>
    </location>
</feature>
<evidence type="ECO:0000256" key="1">
    <source>
        <dbReference type="ARBA" id="ARBA00004141"/>
    </source>
</evidence>
<feature type="transmembrane region" description="Helical" evidence="5">
    <location>
        <begin position="139"/>
        <end position="160"/>
    </location>
</feature>
<evidence type="ECO:0000313" key="7">
    <source>
        <dbReference type="EMBL" id="BBX02418.1"/>
    </source>
</evidence>
<evidence type="ECO:0000313" key="8">
    <source>
        <dbReference type="Proteomes" id="UP000466681"/>
    </source>
</evidence>
<feature type="transmembrane region" description="Helical" evidence="5">
    <location>
        <begin position="462"/>
        <end position="479"/>
    </location>
</feature>
<dbReference type="GO" id="GO:0016020">
    <property type="term" value="C:membrane"/>
    <property type="evidence" value="ECO:0007669"/>
    <property type="project" value="UniProtKB-SubCell"/>
</dbReference>
<dbReference type="EMBL" id="AP022560">
    <property type="protein sequence ID" value="BBX02418.1"/>
    <property type="molecule type" value="Genomic_DNA"/>
</dbReference>